<accession>A0AAE9BLY5</accession>
<dbReference type="Proteomes" id="UP000827424">
    <property type="component" value="Segment"/>
</dbReference>
<sequence>MYIKYYMEFLLYIAVIMATVGQIAPWLISKPDSVLVVAGFIILCLVPVFLVYIYRRIHNIINNKQKGKANEVV</sequence>
<keyword evidence="1" id="KW-0812">Transmembrane</keyword>
<keyword evidence="1" id="KW-1133">Transmembrane helix</keyword>
<organism evidence="2 3">
    <name type="scientific">Desulfovibrio phage ProddE</name>
    <dbReference type="NCBI Taxonomy" id="2866661"/>
    <lineage>
        <taxon>Viruses</taxon>
        <taxon>Duplodnaviria</taxon>
        <taxon>Heunggongvirae</taxon>
        <taxon>Uroviricota</taxon>
        <taxon>Caudoviricetes</taxon>
        <taxon>Autographivirales</taxon>
        <taxon>Autographivirales incertae sedis</taxon>
        <taxon>Proddevirus</taxon>
        <taxon>Proddevirus proddE</taxon>
    </lineage>
</organism>
<feature type="transmembrane region" description="Helical" evidence="1">
    <location>
        <begin position="34"/>
        <end position="54"/>
    </location>
</feature>
<keyword evidence="1" id="KW-0472">Membrane</keyword>
<dbReference type="EMBL" id="MZ666938">
    <property type="protein sequence ID" value="UAJ16889.1"/>
    <property type="molecule type" value="Genomic_DNA"/>
</dbReference>
<proteinExistence type="predicted"/>
<reference evidence="2" key="1">
    <citation type="submission" date="2021-07" db="EMBL/GenBank/DDBJ databases">
        <title>A sheep in wolf's clothing: the temperate origins of bacteriophage T7.</title>
        <authorList>
            <person name="Boeckman J.X."/>
            <person name="Korn A."/>
            <person name="Yao G."/>
            <person name="Ravindran A."/>
            <person name="Gonzalez C."/>
            <person name="Gill J."/>
        </authorList>
    </citation>
    <scope>NUCLEOTIDE SEQUENCE</scope>
</reference>
<name>A0AAE9BLY5_9CAUD</name>
<keyword evidence="3" id="KW-1185">Reference proteome</keyword>
<feature type="transmembrane region" description="Helical" evidence="1">
    <location>
        <begin position="9"/>
        <end position="28"/>
    </location>
</feature>
<evidence type="ECO:0000313" key="2">
    <source>
        <dbReference type="EMBL" id="UAJ16889.1"/>
    </source>
</evidence>
<protein>
    <submittedName>
        <fullName evidence="2">Uncharacterized protein</fullName>
    </submittedName>
</protein>
<evidence type="ECO:0000256" key="1">
    <source>
        <dbReference type="SAM" id="Phobius"/>
    </source>
</evidence>
<gene>
    <name evidence="2" type="ORF">CPT_ProddE_009</name>
</gene>
<evidence type="ECO:0000313" key="3">
    <source>
        <dbReference type="Proteomes" id="UP000827424"/>
    </source>
</evidence>